<dbReference type="PIRSF" id="PIRSF005943">
    <property type="entry name" value="NMPRT"/>
    <property type="match status" value="1"/>
</dbReference>
<dbReference type="InterPro" id="IPR041529">
    <property type="entry name" value="DUF5598"/>
</dbReference>
<evidence type="ECO:0000256" key="6">
    <source>
        <dbReference type="ARBA" id="ARBA00035024"/>
    </source>
</evidence>
<protein>
    <recommendedName>
        <fullName evidence="7">Nicotinamide phosphoribosyltransferase</fullName>
        <ecNumber evidence="6">2.4.2.12</ecNumber>
    </recommendedName>
</protein>
<organism evidence="11 12">
    <name type="scientific">Flavihumibacter solisilvae</name>
    <dbReference type="NCBI Taxonomy" id="1349421"/>
    <lineage>
        <taxon>Bacteria</taxon>
        <taxon>Pseudomonadati</taxon>
        <taxon>Bacteroidota</taxon>
        <taxon>Chitinophagia</taxon>
        <taxon>Chitinophagales</taxon>
        <taxon>Chitinophagaceae</taxon>
        <taxon>Flavihumibacter</taxon>
    </lineage>
</organism>
<feature type="domain" description="Nicotinate/nicotinamide phosphoribosyltransferase" evidence="9">
    <location>
        <begin position="183"/>
        <end position="467"/>
    </location>
</feature>
<dbReference type="GO" id="GO:0047280">
    <property type="term" value="F:nicotinamide phosphoribosyltransferase activity"/>
    <property type="evidence" value="ECO:0007669"/>
    <property type="project" value="UniProtKB-EC"/>
</dbReference>
<dbReference type="NCBIfam" id="NF006629">
    <property type="entry name" value="PRK09198.1"/>
    <property type="match status" value="1"/>
</dbReference>
<evidence type="ECO:0000256" key="3">
    <source>
        <dbReference type="ARBA" id="ARBA00022676"/>
    </source>
</evidence>
<evidence type="ECO:0000313" key="12">
    <source>
        <dbReference type="Proteomes" id="UP000031408"/>
    </source>
</evidence>
<evidence type="ECO:0000313" key="11">
    <source>
        <dbReference type="EMBL" id="KIC94234.1"/>
    </source>
</evidence>
<dbReference type="GO" id="GO:0009435">
    <property type="term" value="P:NAD+ biosynthetic process"/>
    <property type="evidence" value="ECO:0007669"/>
    <property type="project" value="InterPro"/>
</dbReference>
<accession>A0A0C1IUR3</accession>
<comment type="pathway">
    <text evidence="5">Cofactor biosynthesis; NAD(+) biosynthesis; nicotinamide D-ribonucleotide from 5-phospho-alpha-D-ribose 1-diphosphate and nicotinamide: step 1/1.</text>
</comment>
<evidence type="ECO:0000256" key="7">
    <source>
        <dbReference type="ARBA" id="ARBA00035036"/>
    </source>
</evidence>
<dbReference type="CDD" id="cd01569">
    <property type="entry name" value="PBEF_like"/>
    <property type="match status" value="1"/>
</dbReference>
<keyword evidence="2" id="KW-0662">Pyridine nucleotide biosynthesis</keyword>
<evidence type="ECO:0000256" key="4">
    <source>
        <dbReference type="ARBA" id="ARBA00022679"/>
    </source>
</evidence>
<feature type="domain" description="Nicotinamide phosphoribosyltransferase N-terminal" evidence="10">
    <location>
        <begin position="7"/>
        <end position="108"/>
    </location>
</feature>
<sequence length="486" mass="54862">MKVNPFLLTDYYKVGHVFQYPDKTELVYSNLTPRKSRLQDIDEMVFFGLQYFIKEYLVSYFNEEIFQQPKEKVMADYKRRIVSSLGAHLPSYEHLAALHDLGYLPVEIKALPEGSRVPMRVPCLTIVNTISEFYWLTNFLETLLSAVIWQPSTSATIAYTYRKLLNKYACETGMPMDFVQWQGHDFSFRGMSSLETSVLSGMGHLLSFTGTDTIPAIDALEQYYNANADLELIGGSVAATEHSVMCSGSKDGELETFKRLITQVYPTGIVSIVSDTWDLWKVCTEYLPALKEIITNRNGKVVIRPDSGDPVKIICGDPDGNTEAERRGVIELLWDVFGGTVTDKGFKLLDPHIGAIYGDSINIERATLICERLKAKGFASQVVFGIGSYTYQYNTRDTFGTAMKATYVVVDGEGREIFKDPVTDDGTKRSATGLLQVKRENGSYVLIDRVSWEEEKQGELRTVFKDGKLVRECSLRDIRKHLSVKI</sequence>
<evidence type="ECO:0000256" key="2">
    <source>
        <dbReference type="ARBA" id="ARBA00022642"/>
    </source>
</evidence>
<proteinExistence type="inferred from homology"/>
<dbReference type="SUPFAM" id="SSF51690">
    <property type="entry name" value="Nicotinate/Quinolinate PRTase C-terminal domain-like"/>
    <property type="match status" value="1"/>
</dbReference>
<evidence type="ECO:0000259" key="10">
    <source>
        <dbReference type="Pfam" id="PF18127"/>
    </source>
</evidence>
<comment type="similarity">
    <text evidence="1">Belongs to the NAPRTase family.</text>
</comment>
<dbReference type="EC" id="2.4.2.12" evidence="6"/>
<dbReference type="InterPro" id="IPR016471">
    <property type="entry name" value="Nicotinamide_PRibTrfase"/>
</dbReference>
<evidence type="ECO:0000259" key="9">
    <source>
        <dbReference type="Pfam" id="PF04095"/>
    </source>
</evidence>
<comment type="catalytic activity">
    <reaction evidence="8">
        <text>beta-nicotinamide D-ribonucleotide + diphosphate = 5-phospho-alpha-D-ribose 1-diphosphate + nicotinamide + H(+)</text>
        <dbReference type="Rhea" id="RHEA:16149"/>
        <dbReference type="ChEBI" id="CHEBI:14649"/>
        <dbReference type="ChEBI" id="CHEBI:15378"/>
        <dbReference type="ChEBI" id="CHEBI:17154"/>
        <dbReference type="ChEBI" id="CHEBI:33019"/>
        <dbReference type="ChEBI" id="CHEBI:58017"/>
        <dbReference type="EC" id="2.4.2.12"/>
    </reaction>
    <physiologicalReaction direction="right-to-left" evidence="8">
        <dbReference type="Rhea" id="RHEA:16151"/>
    </physiologicalReaction>
</comment>
<evidence type="ECO:0000256" key="1">
    <source>
        <dbReference type="ARBA" id="ARBA00010897"/>
    </source>
</evidence>
<dbReference type="Pfam" id="PF18127">
    <property type="entry name" value="NAMPT_N"/>
    <property type="match status" value="1"/>
</dbReference>
<comment type="caution">
    <text evidence="11">The sequence shown here is derived from an EMBL/GenBank/DDBJ whole genome shotgun (WGS) entry which is preliminary data.</text>
</comment>
<dbReference type="InterPro" id="IPR036068">
    <property type="entry name" value="Nicotinate_pribotase-like_C"/>
</dbReference>
<dbReference type="EMBL" id="JSVC01000014">
    <property type="protein sequence ID" value="KIC94234.1"/>
    <property type="molecule type" value="Genomic_DNA"/>
</dbReference>
<evidence type="ECO:0000256" key="8">
    <source>
        <dbReference type="ARBA" id="ARBA00047835"/>
    </source>
</evidence>
<reference evidence="11 12" key="1">
    <citation type="submission" date="2014-11" db="EMBL/GenBank/DDBJ databases">
        <title>Genome sequence of Flavihumibacter solisilvae 3-3.</title>
        <authorList>
            <person name="Zhou G."/>
            <person name="Li M."/>
            <person name="Wang G."/>
        </authorList>
    </citation>
    <scope>NUCLEOTIDE SEQUENCE [LARGE SCALE GENOMIC DNA]</scope>
    <source>
        <strain evidence="11 12">3-3</strain>
    </source>
</reference>
<dbReference type="OrthoDB" id="394882at2"/>
<dbReference type="AlphaFoldDB" id="A0A0C1IUR3"/>
<dbReference type="PANTHER" id="PTHR43816:SF1">
    <property type="entry name" value="NICOTINAMIDE PHOSPHORIBOSYLTRANSFERASE"/>
    <property type="match status" value="1"/>
</dbReference>
<dbReference type="Pfam" id="PF04095">
    <property type="entry name" value="NAPRTase"/>
    <property type="match status" value="1"/>
</dbReference>
<keyword evidence="12" id="KW-1185">Reference proteome</keyword>
<dbReference type="STRING" id="1349421.OI18_12720"/>
<dbReference type="Gene3D" id="3.20.20.70">
    <property type="entry name" value="Aldolase class I"/>
    <property type="match status" value="1"/>
</dbReference>
<evidence type="ECO:0000256" key="5">
    <source>
        <dbReference type="ARBA" id="ARBA00035007"/>
    </source>
</evidence>
<dbReference type="InterPro" id="IPR013785">
    <property type="entry name" value="Aldolase_TIM"/>
</dbReference>
<dbReference type="PANTHER" id="PTHR43816">
    <property type="entry name" value="NICOTINAMIDE PHOSPHORIBOSYLTRANSFERASE"/>
    <property type="match status" value="1"/>
</dbReference>
<keyword evidence="3 11" id="KW-0328">Glycosyltransferase</keyword>
<keyword evidence="4 11" id="KW-0808">Transferase</keyword>
<dbReference type="InterPro" id="IPR041525">
    <property type="entry name" value="N/Namide_PRibTrfase"/>
</dbReference>
<dbReference type="Proteomes" id="UP000031408">
    <property type="component" value="Unassembled WGS sequence"/>
</dbReference>
<gene>
    <name evidence="11" type="ORF">OI18_12720</name>
</gene>
<dbReference type="RefSeq" id="WP_039140316.1">
    <property type="nucleotide sequence ID" value="NZ_JSVC01000014.1"/>
</dbReference>
<name>A0A0C1IUR3_9BACT</name>